<evidence type="ECO:0000256" key="1">
    <source>
        <dbReference type="ARBA" id="ARBA00004141"/>
    </source>
</evidence>
<evidence type="ECO:0000259" key="8">
    <source>
        <dbReference type="Pfam" id="PF20684"/>
    </source>
</evidence>
<proteinExistence type="inferred from homology"/>
<feature type="transmembrane region" description="Helical" evidence="7">
    <location>
        <begin position="20"/>
        <end position="40"/>
    </location>
</feature>
<evidence type="ECO:0000313" key="9">
    <source>
        <dbReference type="EMBL" id="KAF5392775.1"/>
    </source>
</evidence>
<organism evidence="9 10">
    <name type="scientific">Collybiopsis confluens</name>
    <dbReference type="NCBI Taxonomy" id="2823264"/>
    <lineage>
        <taxon>Eukaryota</taxon>
        <taxon>Fungi</taxon>
        <taxon>Dikarya</taxon>
        <taxon>Basidiomycota</taxon>
        <taxon>Agaricomycotina</taxon>
        <taxon>Agaricomycetes</taxon>
        <taxon>Agaricomycetidae</taxon>
        <taxon>Agaricales</taxon>
        <taxon>Marasmiineae</taxon>
        <taxon>Omphalotaceae</taxon>
        <taxon>Collybiopsis</taxon>
    </lineage>
</organism>
<dbReference type="PANTHER" id="PTHR33048">
    <property type="entry name" value="PTH11-LIKE INTEGRAL MEMBRANE PROTEIN (AFU_ORTHOLOGUE AFUA_5G11245)"/>
    <property type="match status" value="1"/>
</dbReference>
<name>A0A8H5I0Z3_9AGAR</name>
<comment type="caution">
    <text evidence="9">The sequence shown here is derived from an EMBL/GenBank/DDBJ whole genome shotgun (WGS) entry which is preliminary data.</text>
</comment>
<dbReference type="InterPro" id="IPR052337">
    <property type="entry name" value="SAT4-like"/>
</dbReference>
<accession>A0A8H5I0Z3</accession>
<dbReference type="Proteomes" id="UP000518752">
    <property type="component" value="Unassembled WGS sequence"/>
</dbReference>
<reference evidence="9 10" key="1">
    <citation type="journal article" date="2020" name="ISME J.">
        <title>Uncovering the hidden diversity of litter-decomposition mechanisms in mushroom-forming fungi.</title>
        <authorList>
            <person name="Floudas D."/>
            <person name="Bentzer J."/>
            <person name="Ahren D."/>
            <person name="Johansson T."/>
            <person name="Persson P."/>
            <person name="Tunlid A."/>
        </authorList>
    </citation>
    <scope>NUCLEOTIDE SEQUENCE [LARGE SCALE GENOMIC DNA]</scope>
    <source>
        <strain evidence="9 10">CBS 406.79</strain>
    </source>
</reference>
<feature type="compositionally biased region" description="Polar residues" evidence="6">
    <location>
        <begin position="316"/>
        <end position="343"/>
    </location>
</feature>
<keyword evidence="3 7" id="KW-1133">Transmembrane helix</keyword>
<evidence type="ECO:0000313" key="10">
    <source>
        <dbReference type="Proteomes" id="UP000518752"/>
    </source>
</evidence>
<dbReference type="PANTHER" id="PTHR33048:SF19">
    <property type="entry name" value="MEMBRANE PROTEIN PTH11-LIKE, PUTATIVE (AFU_ORTHOLOGUE AFUA_1G14080)-RELATED"/>
    <property type="match status" value="1"/>
</dbReference>
<evidence type="ECO:0000256" key="7">
    <source>
        <dbReference type="SAM" id="Phobius"/>
    </source>
</evidence>
<feature type="transmembrane region" description="Helical" evidence="7">
    <location>
        <begin position="240"/>
        <end position="259"/>
    </location>
</feature>
<feature type="transmembrane region" description="Helical" evidence="7">
    <location>
        <begin position="126"/>
        <end position="152"/>
    </location>
</feature>
<feature type="domain" description="Rhodopsin" evidence="8">
    <location>
        <begin position="37"/>
        <end position="147"/>
    </location>
</feature>
<dbReference type="InterPro" id="IPR049326">
    <property type="entry name" value="Rhodopsin_dom_fungi"/>
</dbReference>
<comment type="subcellular location">
    <subcellularLocation>
        <location evidence="1">Membrane</location>
        <topology evidence="1">Multi-pass membrane protein</topology>
    </subcellularLocation>
</comment>
<keyword evidence="2 7" id="KW-0812">Transmembrane</keyword>
<protein>
    <recommendedName>
        <fullName evidence="8">Rhodopsin domain-containing protein</fullName>
    </recommendedName>
</protein>
<evidence type="ECO:0000256" key="3">
    <source>
        <dbReference type="ARBA" id="ARBA00022989"/>
    </source>
</evidence>
<feature type="transmembrane region" description="Helical" evidence="7">
    <location>
        <begin position="206"/>
        <end position="228"/>
    </location>
</feature>
<dbReference type="AlphaFoldDB" id="A0A8H5I0Z3"/>
<evidence type="ECO:0000256" key="5">
    <source>
        <dbReference type="ARBA" id="ARBA00038359"/>
    </source>
</evidence>
<evidence type="ECO:0000256" key="2">
    <source>
        <dbReference type="ARBA" id="ARBA00022692"/>
    </source>
</evidence>
<feature type="transmembrane region" description="Helical" evidence="7">
    <location>
        <begin position="92"/>
        <end position="114"/>
    </location>
</feature>
<evidence type="ECO:0000256" key="6">
    <source>
        <dbReference type="SAM" id="MobiDB-lite"/>
    </source>
</evidence>
<evidence type="ECO:0000256" key="4">
    <source>
        <dbReference type="ARBA" id="ARBA00023136"/>
    </source>
</evidence>
<dbReference type="GO" id="GO:0016020">
    <property type="term" value="C:membrane"/>
    <property type="evidence" value="ECO:0007669"/>
    <property type="project" value="UniProtKB-SubCell"/>
</dbReference>
<dbReference type="Pfam" id="PF20684">
    <property type="entry name" value="Fung_rhodopsin"/>
    <property type="match status" value="1"/>
</dbReference>
<keyword evidence="4 7" id="KW-0472">Membrane</keyword>
<comment type="similarity">
    <text evidence="5">Belongs to the SAT4 family.</text>
</comment>
<feature type="region of interest" description="Disordered" evidence="6">
    <location>
        <begin position="316"/>
        <end position="345"/>
    </location>
</feature>
<dbReference type="OrthoDB" id="444631at2759"/>
<keyword evidence="10" id="KW-1185">Reference proteome</keyword>
<gene>
    <name evidence="9" type="ORF">D9757_001010</name>
</gene>
<dbReference type="EMBL" id="JAACJN010000004">
    <property type="protein sequence ID" value="KAF5392775.1"/>
    <property type="molecule type" value="Genomic_DNA"/>
</dbReference>
<sequence>MVLPERAVLSESHIGKKANLAFSIVLLVVALSTTVTRICARYRNRRLWWDDGWALLALGFAATMDVSSLLGSDEKPANNNRRTRIMHSWITLVTYTVGIWCARITLLMSILRLIPTFFTLRRITEFASIAFLLMCLSVFIPTIYFCVSDLFWGTHDVPSWGSYASGDPALALLSNKSGQPQAKVCIFALFLTSDCDERPECLRMLVIMFSATLITSIISILHAVFLVSSAWNLAAVAVEAQMSTALTVANLAILTPYLYRLIKPEEDFDSEPCTYYRSYEPDGVIRVRRVSDLAPDVRFTDMTRVSLAPTERDSYSLNLTEVNPESAATTSDDSGYASQTLAGSSGKDDIQIELHISHTLFSSETGSANSESSQ</sequence>